<dbReference type="PATRIC" id="fig|1333534.5.peg.1412"/>
<dbReference type="GO" id="GO:0008236">
    <property type="term" value="F:serine-type peptidase activity"/>
    <property type="evidence" value="ECO:0007669"/>
    <property type="project" value="InterPro"/>
</dbReference>
<proteinExistence type="predicted"/>
<dbReference type="OrthoDB" id="9812921at2"/>
<evidence type="ECO:0000313" key="4">
    <source>
        <dbReference type="Proteomes" id="UP000034189"/>
    </source>
</evidence>
<dbReference type="InterPro" id="IPR050261">
    <property type="entry name" value="FrsA_esterase"/>
</dbReference>
<dbReference type="Gene3D" id="1.20.1440.110">
    <property type="entry name" value="acylaminoacyl peptidase"/>
    <property type="match status" value="1"/>
</dbReference>
<dbReference type="HOGENOM" id="CLU_034451_4_0_9"/>
<dbReference type="Gene3D" id="3.40.50.1820">
    <property type="entry name" value="alpha/beta hydrolase"/>
    <property type="match status" value="1"/>
</dbReference>
<dbReference type="Pfam" id="PF00326">
    <property type="entry name" value="Peptidase_S9"/>
    <property type="match status" value="1"/>
</dbReference>
<dbReference type="SUPFAM" id="SSF53474">
    <property type="entry name" value="alpha/beta-Hydrolases"/>
    <property type="match status" value="1"/>
</dbReference>
<dbReference type="EMBL" id="CP011114">
    <property type="protein sequence ID" value="AKG34255.1"/>
    <property type="molecule type" value="Genomic_DNA"/>
</dbReference>
<dbReference type="PANTHER" id="PTHR22946">
    <property type="entry name" value="DIENELACTONE HYDROLASE DOMAIN-CONTAINING PROTEIN-RELATED"/>
    <property type="match status" value="1"/>
</dbReference>
<sequence length="375" mass="43520">MVHLTLKEKFAFKFIFSEGRVYHRWYGRFLSFGLDYGRLRRVVARVPNWLNWCEQWNIEGDALVKMAEEALDKGNRVKARALFHEAVGCYHAGQHVFFIDSNQKERTQEKARKSYQRAISLYDEKERPIRIDVPFNGVKIPGYLRLSTVPDSPLIIFVNGMDNIKEAEGNSHGNLFRQNGFNYFTFDGPGQGELWKDMKFDVKEYHKAVTAIIDWFEQHQIYGMDMGRVGLIGFSLGGYLAPMCAAYDKRVKCVVGNSGLVFTGGLEGLKKLNPLWQRGVTYMTGCETLEQATTQFDWDIERDPGLNVPLLFYHAGKDEVMPSPKLHADKMMRWARGEKTLQYYEKAEHCTMDYLDEVFPEIIDWFKKKLKERQG</sequence>
<evidence type="ECO:0000256" key="1">
    <source>
        <dbReference type="ARBA" id="ARBA00022801"/>
    </source>
</evidence>
<organism evidence="3 4">
    <name type="scientific">Paenibacillus durus ATCC 35681</name>
    <dbReference type="NCBI Taxonomy" id="1333534"/>
    <lineage>
        <taxon>Bacteria</taxon>
        <taxon>Bacillati</taxon>
        <taxon>Bacillota</taxon>
        <taxon>Bacilli</taxon>
        <taxon>Bacillales</taxon>
        <taxon>Paenibacillaceae</taxon>
        <taxon>Paenibacillus</taxon>
    </lineage>
</organism>
<evidence type="ECO:0000313" key="3">
    <source>
        <dbReference type="EMBL" id="AKG34255.1"/>
    </source>
</evidence>
<dbReference type="RefSeq" id="WP_025696102.1">
    <property type="nucleotide sequence ID" value="NZ_ASQQ01000430.1"/>
</dbReference>
<accession>A0A0F7CI26</accession>
<reference evidence="3 4" key="1">
    <citation type="submission" date="2015-03" db="EMBL/GenBank/DDBJ databases">
        <authorList>
            <person name="Abdul Halim M."/>
        </authorList>
    </citation>
    <scope>NUCLEOTIDE SEQUENCE [LARGE SCALE GENOMIC DNA]</scope>
    <source>
        <strain evidence="3 4">ATCC 35681</strain>
    </source>
</reference>
<protein>
    <submittedName>
        <fullName evidence="3">Dienelactone hydrolase</fullName>
    </submittedName>
</protein>
<keyword evidence="1 3" id="KW-0378">Hydrolase</keyword>
<evidence type="ECO:0000259" key="2">
    <source>
        <dbReference type="Pfam" id="PF00326"/>
    </source>
</evidence>
<dbReference type="InterPro" id="IPR029058">
    <property type="entry name" value="AB_hydrolase_fold"/>
</dbReference>
<feature type="domain" description="Peptidase S9 prolyl oligopeptidase catalytic" evidence="2">
    <location>
        <begin position="175"/>
        <end position="372"/>
    </location>
</feature>
<name>A0A0F7CI26_PAEDU</name>
<dbReference type="InterPro" id="IPR001375">
    <property type="entry name" value="Peptidase_S9_cat"/>
</dbReference>
<dbReference type="GO" id="GO:0006508">
    <property type="term" value="P:proteolysis"/>
    <property type="evidence" value="ECO:0007669"/>
    <property type="project" value="InterPro"/>
</dbReference>
<dbReference type="Proteomes" id="UP000034189">
    <property type="component" value="Chromosome"/>
</dbReference>
<gene>
    <name evidence="3" type="ORF">VK70_06450</name>
</gene>
<reference evidence="3 4" key="2">
    <citation type="journal article" date="2016" name="Genome Announc.">
        <title>Genome Sequence of a Gram-Positive Diazotroph, Paenibacillus durus Type Strain ATCC 35681.</title>
        <authorList>
            <person name="Halim M.A."/>
            <person name="Rahman A.Y."/>
            <person name="Sim K.S."/>
            <person name="Yam H.C."/>
            <person name="Rahim A.A."/>
            <person name="Ghazali A.H."/>
            <person name="Najimudin N."/>
        </authorList>
    </citation>
    <scope>NUCLEOTIDE SEQUENCE [LARGE SCALE GENOMIC DNA]</scope>
    <source>
        <strain evidence="3 4">ATCC 35681</strain>
    </source>
</reference>
<dbReference type="AlphaFoldDB" id="A0A0F7CI26"/>
<dbReference type="PANTHER" id="PTHR22946:SF9">
    <property type="entry name" value="POLYKETIDE TRANSFERASE AF380"/>
    <property type="match status" value="1"/>
</dbReference>
<dbReference type="GO" id="GO:0052689">
    <property type="term" value="F:carboxylic ester hydrolase activity"/>
    <property type="evidence" value="ECO:0007669"/>
    <property type="project" value="UniProtKB-ARBA"/>
</dbReference>